<name>A0ABP7M0Y2_9GAMM</name>
<dbReference type="SUPFAM" id="SSF53774">
    <property type="entry name" value="Glutaminase/Asparaginase"/>
    <property type="match status" value="1"/>
</dbReference>
<evidence type="ECO:0000313" key="3">
    <source>
        <dbReference type="Proteomes" id="UP001501565"/>
    </source>
</evidence>
<dbReference type="PRINTS" id="PR00139">
    <property type="entry name" value="ASNGLNASE"/>
</dbReference>
<feature type="domain" description="L-asparaginase N-terminal" evidence="1">
    <location>
        <begin position="3"/>
        <end position="154"/>
    </location>
</feature>
<dbReference type="PROSITE" id="PS51732">
    <property type="entry name" value="ASN_GLN_ASE_3"/>
    <property type="match status" value="1"/>
</dbReference>
<dbReference type="PIRSF" id="PIRSF001220">
    <property type="entry name" value="L-ASNase_gatD"/>
    <property type="match status" value="1"/>
</dbReference>
<accession>A0ABP7M0Y2</accession>
<dbReference type="Proteomes" id="UP001501565">
    <property type="component" value="Unassembled WGS sequence"/>
</dbReference>
<dbReference type="InterPro" id="IPR037152">
    <property type="entry name" value="L-asparaginase_N_sf"/>
</dbReference>
<dbReference type="InterPro" id="IPR036152">
    <property type="entry name" value="Asp/glu_Ase-like_sf"/>
</dbReference>
<organism evidence="2 3">
    <name type="scientific">Litoribacillus peritrichatus</name>
    <dbReference type="NCBI Taxonomy" id="718191"/>
    <lineage>
        <taxon>Bacteria</taxon>
        <taxon>Pseudomonadati</taxon>
        <taxon>Pseudomonadota</taxon>
        <taxon>Gammaproteobacteria</taxon>
        <taxon>Oceanospirillales</taxon>
        <taxon>Oceanospirillaceae</taxon>
        <taxon>Litoribacillus</taxon>
    </lineage>
</organism>
<gene>
    <name evidence="2" type="ORF">GCM10022277_03870</name>
</gene>
<evidence type="ECO:0000259" key="1">
    <source>
        <dbReference type="Pfam" id="PF00710"/>
    </source>
</evidence>
<dbReference type="InterPro" id="IPR006034">
    <property type="entry name" value="Asparaginase/glutaminase-like"/>
</dbReference>
<dbReference type="PIRSF" id="PIRSF500176">
    <property type="entry name" value="L_ASNase"/>
    <property type="match status" value="1"/>
</dbReference>
<dbReference type="InterPro" id="IPR027474">
    <property type="entry name" value="L-asparaginase_N"/>
</dbReference>
<dbReference type="Pfam" id="PF00710">
    <property type="entry name" value="Asparaginase"/>
    <property type="match status" value="1"/>
</dbReference>
<reference evidence="3" key="1">
    <citation type="journal article" date="2019" name="Int. J. Syst. Evol. Microbiol.">
        <title>The Global Catalogue of Microorganisms (GCM) 10K type strain sequencing project: providing services to taxonomists for standard genome sequencing and annotation.</title>
        <authorList>
            <consortium name="The Broad Institute Genomics Platform"/>
            <consortium name="The Broad Institute Genome Sequencing Center for Infectious Disease"/>
            <person name="Wu L."/>
            <person name="Ma J."/>
        </authorList>
    </citation>
    <scope>NUCLEOTIDE SEQUENCE [LARGE SCALE GENOMIC DNA]</scope>
    <source>
        <strain evidence="3">JCM 17551</strain>
    </source>
</reference>
<dbReference type="EMBL" id="BAABBN010000004">
    <property type="protein sequence ID" value="GAA3912359.1"/>
    <property type="molecule type" value="Genomic_DNA"/>
</dbReference>
<protein>
    <submittedName>
        <fullName evidence="2">Asparaginase domain-containing protein</fullName>
    </submittedName>
</protein>
<proteinExistence type="predicted"/>
<sequence>MKIDIFCAGGTIDKIYFDAKSDYQVGEPKVGRILEAYKLNIEFEVHSVLRKDSLEMTQEDRNTLKDAISTCPNNLILVTHGTDTMPETAETLKAITGKTIVLFGAMEPAMYKTSDAEFNAGCAVGAVQSLPEGVYISMSGRIFEAGKVKKNVAEGVFEIKES</sequence>
<dbReference type="RefSeq" id="WP_344794926.1">
    <property type="nucleotide sequence ID" value="NZ_BAABBN010000004.1"/>
</dbReference>
<evidence type="ECO:0000313" key="2">
    <source>
        <dbReference type="EMBL" id="GAA3912359.1"/>
    </source>
</evidence>
<keyword evidence="3" id="KW-1185">Reference proteome</keyword>
<dbReference type="Gene3D" id="3.40.50.1170">
    <property type="entry name" value="L-asparaginase, N-terminal domain"/>
    <property type="match status" value="1"/>
</dbReference>
<comment type="caution">
    <text evidence="2">The sequence shown here is derived from an EMBL/GenBank/DDBJ whole genome shotgun (WGS) entry which is preliminary data.</text>
</comment>